<dbReference type="InterPro" id="IPR016169">
    <property type="entry name" value="FAD-bd_PCMH_sub2"/>
</dbReference>
<dbReference type="Pfam" id="PF02913">
    <property type="entry name" value="FAD-oxidase_C"/>
    <property type="match status" value="1"/>
</dbReference>
<dbReference type="Gene3D" id="1.10.45.10">
    <property type="entry name" value="Vanillyl-alcohol Oxidase, Chain A, domain 4"/>
    <property type="match status" value="1"/>
</dbReference>
<dbReference type="InterPro" id="IPR016171">
    <property type="entry name" value="Vanillyl_alc_oxidase_C-sub2"/>
</dbReference>
<dbReference type="Gene3D" id="3.30.465.10">
    <property type="match status" value="1"/>
</dbReference>
<dbReference type="GO" id="GO:0071949">
    <property type="term" value="F:FAD binding"/>
    <property type="evidence" value="ECO:0007669"/>
    <property type="project" value="InterPro"/>
</dbReference>
<dbReference type="SUPFAM" id="SSF56176">
    <property type="entry name" value="FAD-binding/transporter-associated domain-like"/>
    <property type="match status" value="1"/>
</dbReference>
<gene>
    <name evidence="5" type="ORF">UFOPK1835_01490</name>
</gene>
<dbReference type="Pfam" id="PF01565">
    <property type="entry name" value="FAD_binding_4"/>
    <property type="match status" value="1"/>
</dbReference>
<comment type="similarity">
    <text evidence="1">Belongs to the FAD-binding oxidoreductase/transferase type 4 family.</text>
</comment>
<dbReference type="Gene3D" id="3.30.70.3450">
    <property type="match status" value="1"/>
</dbReference>
<dbReference type="GO" id="GO:0005777">
    <property type="term" value="C:peroxisome"/>
    <property type="evidence" value="ECO:0007669"/>
    <property type="project" value="UniProtKB-ARBA"/>
</dbReference>
<dbReference type="GO" id="GO:0008609">
    <property type="term" value="F:alkylglycerone-phosphate synthase activity"/>
    <property type="evidence" value="ECO:0007669"/>
    <property type="project" value="InterPro"/>
</dbReference>
<dbReference type="PANTHER" id="PTHR46568:SF1">
    <property type="entry name" value="ALKYLDIHYDROXYACETONEPHOSPHATE SYNTHASE, PEROXISOMAL"/>
    <property type="match status" value="1"/>
</dbReference>
<evidence type="ECO:0000256" key="3">
    <source>
        <dbReference type="ARBA" id="ARBA00022827"/>
    </source>
</evidence>
<dbReference type="EMBL" id="CAEZUP010000071">
    <property type="protein sequence ID" value="CAB4617275.1"/>
    <property type="molecule type" value="Genomic_DNA"/>
</dbReference>
<evidence type="ECO:0000313" key="5">
    <source>
        <dbReference type="EMBL" id="CAB4617275.1"/>
    </source>
</evidence>
<evidence type="ECO:0000256" key="1">
    <source>
        <dbReference type="ARBA" id="ARBA00008000"/>
    </source>
</evidence>
<reference evidence="5" key="1">
    <citation type="submission" date="2020-05" db="EMBL/GenBank/DDBJ databases">
        <authorList>
            <person name="Chiriac C."/>
            <person name="Salcher M."/>
            <person name="Ghai R."/>
            <person name="Kavagutti S V."/>
        </authorList>
    </citation>
    <scope>NUCLEOTIDE SEQUENCE</scope>
</reference>
<accession>A0A6J6I0G6</accession>
<keyword evidence="2" id="KW-0285">Flavoprotein</keyword>
<dbReference type="GO" id="GO:0008610">
    <property type="term" value="P:lipid biosynthetic process"/>
    <property type="evidence" value="ECO:0007669"/>
    <property type="project" value="InterPro"/>
</dbReference>
<dbReference type="InterPro" id="IPR036318">
    <property type="entry name" value="FAD-bd_PCMH-like_sf"/>
</dbReference>
<dbReference type="InterPro" id="IPR004113">
    <property type="entry name" value="FAD-bd_oxidored_4_C"/>
</dbReference>
<dbReference type="InterPro" id="IPR006094">
    <property type="entry name" value="Oxid_FAD_bind_N"/>
</dbReference>
<dbReference type="Gene3D" id="3.30.300.330">
    <property type="match status" value="1"/>
</dbReference>
<keyword evidence="3" id="KW-0274">FAD</keyword>
<dbReference type="AlphaFoldDB" id="A0A6J6I0G6"/>
<feature type="domain" description="FAD-binding PCMH-type" evidence="4">
    <location>
        <begin position="76"/>
        <end position="255"/>
    </location>
</feature>
<dbReference type="InterPro" id="IPR016164">
    <property type="entry name" value="FAD-linked_Oxase-like_C"/>
</dbReference>
<dbReference type="SUPFAM" id="SSF55103">
    <property type="entry name" value="FAD-linked oxidases, C-terminal domain"/>
    <property type="match status" value="1"/>
</dbReference>
<proteinExistence type="inferred from homology"/>
<dbReference type="InterPro" id="IPR016166">
    <property type="entry name" value="FAD-bd_PCMH"/>
</dbReference>
<dbReference type="InterPro" id="IPR025650">
    <property type="entry name" value="Alkyl-DHAP_Synthase"/>
</dbReference>
<dbReference type="PROSITE" id="PS51387">
    <property type="entry name" value="FAD_PCMH"/>
    <property type="match status" value="1"/>
</dbReference>
<organism evidence="5">
    <name type="scientific">freshwater metagenome</name>
    <dbReference type="NCBI Taxonomy" id="449393"/>
    <lineage>
        <taxon>unclassified sequences</taxon>
        <taxon>metagenomes</taxon>
        <taxon>ecological metagenomes</taxon>
    </lineage>
</organism>
<evidence type="ECO:0000256" key="2">
    <source>
        <dbReference type="ARBA" id="ARBA00022630"/>
    </source>
</evidence>
<name>A0A6J6I0G6_9ZZZZ</name>
<dbReference type="PANTHER" id="PTHR46568">
    <property type="entry name" value="ALKYLDIHYDROXYACETONEPHOSPHATE SYNTHASE, PEROXISOMAL"/>
    <property type="match status" value="1"/>
</dbReference>
<sequence>MTTIGPGRPTPPIELGGEGPAFTTAHFTTAAVELDTEFLDALAATGALVSVDPTTLSESSRDWWPLAMTWAAANEVGAIAAAVVQPASVDQVAAVMRLCSSSGIPVTPAAGRSGVVGGSVPLFGGVILDMCALTGIRSVDSESGIVDVWAGTFGDLMEAELRTSYGLTVGHWPQSIALSTIGGWLACRGAGQLSNRYGKIEDIVVGLDVVLADGTFVQTGGHARQAVGPDLDQLFVGSEGTLGLITAARLRAWNVPDGEARSAWSFPSFEEGADACRRIVQRGLAPAALRLYDAAEADRSYGTGDVAVLLVFDEGDPIVVDAASRITEQECAGRTRLDDALVEKWLGHRNDVSALEALISKGFVVDTMELTVSWTDLPNLYVTVRDAIASVPGVLAASAHLSHSYSDGACLYFTFAGKPAEDNAVATDALYTACWDAGASAGLACGGSLSHHHGIGINRARFMADALGEGGTQVLHAIKAALDPAGVLNPGKLGMPNPFGTAPFPGAAIADPAASGAGQ</sequence>
<evidence type="ECO:0000259" key="4">
    <source>
        <dbReference type="PROSITE" id="PS51387"/>
    </source>
</evidence>
<protein>
    <submittedName>
        <fullName evidence="5">Unannotated protein</fullName>
    </submittedName>
</protein>